<dbReference type="AlphaFoldDB" id="A0A520KTB9"/>
<organism evidence="2 3">
    <name type="scientific">Methanoliparum thermophilum</name>
    <dbReference type="NCBI Taxonomy" id="2491083"/>
    <lineage>
        <taxon>Archaea</taxon>
        <taxon>Methanobacteriati</taxon>
        <taxon>Methanobacteriota</taxon>
        <taxon>Candidatus Methanoliparia</taxon>
        <taxon>Candidatus Methanoliparales</taxon>
        <taxon>Candidatus Methanoliparaceae</taxon>
        <taxon>Candidatus Methanoliparum</taxon>
    </lineage>
</organism>
<name>A0A520KTB9_METT2</name>
<sequence length="63" mass="7163">MLLNLIITISIALGIFFMLMGAIGFIRFPDFYTRLHATGKCDTLGEAFIFLGSFIKLFLQIWT</sequence>
<reference evidence="2 3" key="1">
    <citation type="journal article" date="2019" name="Nat. Microbiol.">
        <title>Wide diversity of methane and short-chain alkane metabolisms in uncultured archaea.</title>
        <authorList>
            <person name="Borrel G."/>
            <person name="Adam P.S."/>
            <person name="McKay L.J."/>
            <person name="Chen L.X."/>
            <person name="Sierra-Garcia I.N."/>
            <person name="Sieber C.M."/>
            <person name="Letourneur Q."/>
            <person name="Ghozlane A."/>
            <person name="Andersen G.L."/>
            <person name="Li W.J."/>
            <person name="Hallam S.J."/>
            <person name="Muyzer G."/>
            <person name="de Oliveira V.M."/>
            <person name="Inskeep W.P."/>
            <person name="Banfield J.F."/>
            <person name="Gribaldo S."/>
        </authorList>
    </citation>
    <scope>NUCLEOTIDE SEQUENCE [LARGE SCALE GENOMIC DNA]</scope>
    <source>
        <strain evidence="2">NM1a</strain>
    </source>
</reference>
<keyword evidence="1" id="KW-1133">Transmembrane helix</keyword>
<dbReference type="InterPro" id="IPR005133">
    <property type="entry name" value="PhaG_MnhG_YufB"/>
</dbReference>
<evidence type="ECO:0000313" key="2">
    <source>
        <dbReference type="EMBL" id="RZN64805.1"/>
    </source>
</evidence>
<accession>A0A520KTB9</accession>
<keyword evidence="1" id="KW-0812">Transmembrane</keyword>
<dbReference type="Pfam" id="PF03334">
    <property type="entry name" value="PhaG_MnhG_YufB"/>
    <property type="match status" value="1"/>
</dbReference>
<evidence type="ECO:0000313" key="3">
    <source>
        <dbReference type="Proteomes" id="UP000317158"/>
    </source>
</evidence>
<evidence type="ECO:0000256" key="1">
    <source>
        <dbReference type="SAM" id="Phobius"/>
    </source>
</evidence>
<feature type="transmembrane region" description="Helical" evidence="1">
    <location>
        <begin position="6"/>
        <end position="26"/>
    </location>
</feature>
<dbReference type="EMBL" id="RXIF01000004">
    <property type="protein sequence ID" value="RZN64805.1"/>
    <property type="molecule type" value="Genomic_DNA"/>
</dbReference>
<protein>
    <recommendedName>
        <fullName evidence="4">Cation:proton antiporter</fullName>
    </recommendedName>
</protein>
<gene>
    <name evidence="2" type="ORF">EF806_01780</name>
</gene>
<proteinExistence type="predicted"/>
<dbReference type="PANTHER" id="PTHR34703">
    <property type="entry name" value="ANTIPORTER SUBUNIT MNHG2-RELATED"/>
    <property type="match status" value="1"/>
</dbReference>
<evidence type="ECO:0008006" key="4">
    <source>
        <dbReference type="Google" id="ProtNLM"/>
    </source>
</evidence>
<comment type="caution">
    <text evidence="2">The sequence shown here is derived from an EMBL/GenBank/DDBJ whole genome shotgun (WGS) entry which is preliminary data.</text>
</comment>
<dbReference type="PANTHER" id="PTHR34703:SF1">
    <property type="entry name" value="ANTIPORTER SUBUNIT MNHG2-RELATED"/>
    <property type="match status" value="1"/>
</dbReference>
<dbReference type="Proteomes" id="UP000317158">
    <property type="component" value="Unassembled WGS sequence"/>
</dbReference>
<dbReference type="GO" id="GO:0015385">
    <property type="term" value="F:sodium:proton antiporter activity"/>
    <property type="evidence" value="ECO:0007669"/>
    <property type="project" value="TreeGrafter"/>
</dbReference>
<keyword evidence="1" id="KW-0472">Membrane</keyword>